<dbReference type="InterPro" id="IPR017853">
    <property type="entry name" value="GH"/>
</dbReference>
<dbReference type="Gene3D" id="2.60.40.10">
    <property type="entry name" value="Immunoglobulins"/>
    <property type="match status" value="1"/>
</dbReference>
<evidence type="ECO:0000259" key="3">
    <source>
        <dbReference type="Pfam" id="PF16586"/>
    </source>
</evidence>
<evidence type="ECO:0000259" key="4">
    <source>
        <dbReference type="Pfam" id="PF18310"/>
    </source>
</evidence>
<reference evidence="5 6" key="1">
    <citation type="journal article" date="2019" name="Int. J. Syst. Evol. Microbiol.">
        <title>The Global Catalogue of Microorganisms (GCM) 10K type strain sequencing project: providing services to taxonomists for standard genome sequencing and annotation.</title>
        <authorList>
            <consortium name="The Broad Institute Genomics Platform"/>
            <consortium name="The Broad Institute Genome Sequencing Center for Infectious Disease"/>
            <person name="Wu L."/>
            <person name="Ma J."/>
        </authorList>
    </citation>
    <scope>NUCLEOTIDE SEQUENCE [LARGE SCALE GENOMIC DNA]</scope>
    <source>
        <strain evidence="5 6">JCM 13929</strain>
    </source>
</reference>
<protein>
    <submittedName>
        <fullName evidence="5">DUF5605 domain-containing protein</fullName>
    </submittedName>
</protein>
<evidence type="ECO:0000259" key="2">
    <source>
        <dbReference type="Pfam" id="PF13204"/>
    </source>
</evidence>
<sequence>MVTLSPTVERWGVHEIELAGPSGGNPFTEVRLSARYRFRNRVVEAEGFYDGDGVHRVRFMPDAVGSWSYTTVSNVTELDGHTGGFEAGPPAPGNHGPVRATGTDFEYADGTPYLPFGTTAYHWTHDMDAERERRTLATLAASPFNKLRMCVLPTGPMRPPEVPFAGEDPGGLDRTRYNPVFFRHLEARIRDLLELGIEADVILFHPYDGGVRGVEDMGREADHAYLRHVVARLAAYRNVWWSAANEYDFNRAKTVADWDDILRTIQRLDPYEHLRSIHNGTRMYEVATLYDNTKPWITHHSVQHWDVTPASEWLRACPKPVVLDEISYEGNIGKRWGNVTGPELVDRCWEAMARGAYAGHGESLAGHEERAWIGNGGGLYGESPARIAFLREVMEGLRRDGGALRYLGRRRPARVTVEPPSDGGAREGAREAGHEGGHDDGHDDGGYTVEIIDAWNMTRTPVPGVYRGRAEIVLPRRPYLALRMTEVEDR</sequence>
<dbReference type="Proteomes" id="UP001500064">
    <property type="component" value="Unassembled WGS sequence"/>
</dbReference>
<accession>A0ABN2FL82</accession>
<evidence type="ECO:0000313" key="5">
    <source>
        <dbReference type="EMBL" id="GAA1651900.1"/>
    </source>
</evidence>
<dbReference type="SUPFAM" id="SSF51445">
    <property type="entry name" value="(Trans)glycosidases"/>
    <property type="match status" value="1"/>
</dbReference>
<dbReference type="InterPro" id="IPR025277">
    <property type="entry name" value="Apiosidase-like_cat_dom"/>
</dbReference>
<dbReference type="Pfam" id="PF16586">
    <property type="entry name" value="DUF5060"/>
    <property type="match status" value="1"/>
</dbReference>
<dbReference type="InterPro" id="IPR032260">
    <property type="entry name" value="DUF5060"/>
</dbReference>
<dbReference type="PANTHER" id="PTHR37836:SF2">
    <property type="entry name" value="DUF4038 DOMAIN-CONTAINING PROTEIN"/>
    <property type="match status" value="1"/>
</dbReference>
<comment type="caution">
    <text evidence="5">The sequence shown here is derived from an EMBL/GenBank/DDBJ whole genome shotgun (WGS) entry which is preliminary data.</text>
</comment>
<feature type="domain" description="Apiosidase-like catalytic" evidence="2">
    <location>
        <begin position="105"/>
        <end position="360"/>
    </location>
</feature>
<name>A0ABN2FL82_9ACTN</name>
<keyword evidence="6" id="KW-1185">Reference proteome</keyword>
<dbReference type="Pfam" id="PF18310">
    <property type="entry name" value="DUF5605"/>
    <property type="match status" value="1"/>
</dbReference>
<dbReference type="Pfam" id="PF13204">
    <property type="entry name" value="Apiosidase"/>
    <property type="match status" value="1"/>
</dbReference>
<feature type="region of interest" description="Disordered" evidence="1">
    <location>
        <begin position="411"/>
        <end position="445"/>
    </location>
</feature>
<feature type="domain" description="DUF5605" evidence="4">
    <location>
        <begin position="445"/>
        <end position="485"/>
    </location>
</feature>
<dbReference type="InterPro" id="IPR041239">
    <property type="entry name" value="DUF5605"/>
</dbReference>
<dbReference type="PANTHER" id="PTHR37836">
    <property type="entry name" value="LMO1036 PROTEIN"/>
    <property type="match status" value="1"/>
</dbReference>
<proteinExistence type="predicted"/>
<dbReference type="Gene3D" id="2.60.40.3950">
    <property type="match status" value="1"/>
</dbReference>
<dbReference type="InterPro" id="IPR013783">
    <property type="entry name" value="Ig-like_fold"/>
</dbReference>
<dbReference type="Gene3D" id="3.20.20.80">
    <property type="entry name" value="Glycosidases"/>
    <property type="match status" value="1"/>
</dbReference>
<dbReference type="EMBL" id="BAAAMU010000045">
    <property type="protein sequence ID" value="GAA1651900.1"/>
    <property type="molecule type" value="Genomic_DNA"/>
</dbReference>
<gene>
    <name evidence="5" type="ORF">GCM10009733_056280</name>
</gene>
<organism evidence="5 6">
    <name type="scientific">Nonomuraea maheshkhaliensis</name>
    <dbReference type="NCBI Taxonomy" id="419590"/>
    <lineage>
        <taxon>Bacteria</taxon>
        <taxon>Bacillati</taxon>
        <taxon>Actinomycetota</taxon>
        <taxon>Actinomycetes</taxon>
        <taxon>Streptosporangiales</taxon>
        <taxon>Streptosporangiaceae</taxon>
        <taxon>Nonomuraea</taxon>
    </lineage>
</organism>
<feature type="compositionally biased region" description="Basic and acidic residues" evidence="1">
    <location>
        <begin position="424"/>
        <end position="445"/>
    </location>
</feature>
<evidence type="ECO:0000256" key="1">
    <source>
        <dbReference type="SAM" id="MobiDB-lite"/>
    </source>
</evidence>
<feature type="domain" description="DUF5060" evidence="3">
    <location>
        <begin position="7"/>
        <end position="74"/>
    </location>
</feature>
<evidence type="ECO:0000313" key="6">
    <source>
        <dbReference type="Proteomes" id="UP001500064"/>
    </source>
</evidence>